<dbReference type="Gene3D" id="3.40.30.10">
    <property type="entry name" value="Glutaredoxin"/>
    <property type="match status" value="1"/>
</dbReference>
<keyword evidence="1" id="KW-0732">Signal</keyword>
<feature type="domain" description="Alkyl hydroperoxide reductase subunit C/ Thiol specific antioxidant" evidence="2">
    <location>
        <begin position="37"/>
        <end position="126"/>
    </location>
</feature>
<sequence length="189" mass="21290">MKYLAVVVALLCGAAMPYNVRAQRTDSKAINADQPLTAIVFLATDCPISQKYIGELKHIDSLFHTKISIKGVVPGNVKQEEINQFISEYQINFPVVTDADYKLVKKYHATITPEVFLINDRNHIYYQGAIDNWFFDLGKYRQHVTEHYLIDAIKAVQEGQSPVVKKTESVGCPIQKTVSKKSTPKTSDL</sequence>
<keyword evidence="4" id="KW-1185">Reference proteome</keyword>
<dbReference type="InterPro" id="IPR036249">
    <property type="entry name" value="Thioredoxin-like_sf"/>
</dbReference>
<reference evidence="4" key="1">
    <citation type="journal article" date="2019" name="Int. J. Syst. Evol. Microbiol.">
        <title>The Global Catalogue of Microorganisms (GCM) 10K type strain sequencing project: providing services to taxonomists for standard genome sequencing and annotation.</title>
        <authorList>
            <consortium name="The Broad Institute Genomics Platform"/>
            <consortium name="The Broad Institute Genome Sequencing Center for Infectious Disease"/>
            <person name="Wu L."/>
            <person name="Ma J."/>
        </authorList>
    </citation>
    <scope>NUCLEOTIDE SEQUENCE [LARGE SCALE GENOMIC DNA]</scope>
    <source>
        <strain evidence="4">CCUG 58938</strain>
    </source>
</reference>
<dbReference type="RefSeq" id="WP_377582108.1">
    <property type="nucleotide sequence ID" value="NZ_JBHTKA010000008.1"/>
</dbReference>
<dbReference type="PANTHER" id="PTHR43640">
    <property type="entry name" value="OS07G0260300 PROTEIN"/>
    <property type="match status" value="1"/>
</dbReference>
<name>A0ABW3K8J8_9BACT</name>
<proteinExistence type="predicted"/>
<dbReference type="PANTHER" id="PTHR43640:SF1">
    <property type="entry name" value="THIOREDOXIN-DEPENDENT PEROXIREDOXIN"/>
    <property type="match status" value="1"/>
</dbReference>
<evidence type="ECO:0000313" key="4">
    <source>
        <dbReference type="Proteomes" id="UP001597112"/>
    </source>
</evidence>
<dbReference type="Proteomes" id="UP001597112">
    <property type="component" value="Unassembled WGS sequence"/>
</dbReference>
<feature type="signal peptide" evidence="1">
    <location>
        <begin position="1"/>
        <end position="22"/>
    </location>
</feature>
<accession>A0ABW3K8J8</accession>
<protein>
    <submittedName>
        <fullName evidence="3">Redoxin domain-containing protein</fullName>
    </submittedName>
</protein>
<evidence type="ECO:0000259" key="2">
    <source>
        <dbReference type="Pfam" id="PF00578"/>
    </source>
</evidence>
<organism evidence="3 4">
    <name type="scientific">Ohtaekwangia kribbensis</name>
    <dbReference type="NCBI Taxonomy" id="688913"/>
    <lineage>
        <taxon>Bacteria</taxon>
        <taxon>Pseudomonadati</taxon>
        <taxon>Bacteroidota</taxon>
        <taxon>Cytophagia</taxon>
        <taxon>Cytophagales</taxon>
        <taxon>Fulvivirgaceae</taxon>
        <taxon>Ohtaekwangia</taxon>
    </lineage>
</organism>
<evidence type="ECO:0000256" key="1">
    <source>
        <dbReference type="SAM" id="SignalP"/>
    </source>
</evidence>
<comment type="caution">
    <text evidence="3">The sequence shown here is derived from an EMBL/GenBank/DDBJ whole genome shotgun (WGS) entry which is preliminary data.</text>
</comment>
<dbReference type="EMBL" id="JBHTKA010000008">
    <property type="protein sequence ID" value="MFD1001775.1"/>
    <property type="molecule type" value="Genomic_DNA"/>
</dbReference>
<dbReference type="SUPFAM" id="SSF52833">
    <property type="entry name" value="Thioredoxin-like"/>
    <property type="match status" value="1"/>
</dbReference>
<evidence type="ECO:0000313" key="3">
    <source>
        <dbReference type="EMBL" id="MFD1001775.1"/>
    </source>
</evidence>
<dbReference type="Pfam" id="PF00578">
    <property type="entry name" value="AhpC-TSA"/>
    <property type="match status" value="1"/>
</dbReference>
<dbReference type="InterPro" id="IPR047262">
    <property type="entry name" value="PRX-like1"/>
</dbReference>
<gene>
    <name evidence="3" type="ORF">ACFQ21_20795</name>
</gene>
<feature type="chain" id="PRO_5047305085" evidence="1">
    <location>
        <begin position="23"/>
        <end position="189"/>
    </location>
</feature>
<dbReference type="InterPro" id="IPR000866">
    <property type="entry name" value="AhpC/TSA"/>
</dbReference>